<dbReference type="Proteomes" id="UP000005940">
    <property type="component" value="Chromosome"/>
</dbReference>
<dbReference type="RefSeq" id="WP_040916287.1">
    <property type="nucleotide sequence ID" value="NZ_CP029159.1"/>
</dbReference>
<feature type="domain" description="ABC3 transporter permease C-terminal" evidence="8">
    <location>
        <begin position="731"/>
        <end position="843"/>
    </location>
</feature>
<dbReference type="EMBL" id="CP029159">
    <property type="protein sequence ID" value="QKM69765.1"/>
    <property type="molecule type" value="Genomic_DNA"/>
</dbReference>
<keyword evidence="4 7" id="KW-1133">Transmembrane helix</keyword>
<proteinExistence type="inferred from homology"/>
<evidence type="ECO:0000259" key="9">
    <source>
        <dbReference type="Pfam" id="PF12704"/>
    </source>
</evidence>
<keyword evidence="11" id="KW-1185">Reference proteome</keyword>
<dbReference type="InterPro" id="IPR038766">
    <property type="entry name" value="Membrane_comp_ABC_pdt"/>
</dbReference>
<evidence type="ECO:0000259" key="8">
    <source>
        <dbReference type="Pfam" id="PF02687"/>
    </source>
</evidence>
<feature type="domain" description="MacB-like periplasmic core" evidence="9">
    <location>
        <begin position="496"/>
        <end position="680"/>
    </location>
</feature>
<feature type="transmembrane region" description="Helical" evidence="7">
    <location>
        <begin position="489"/>
        <end position="510"/>
    </location>
</feature>
<feature type="transmembrane region" description="Helical" evidence="7">
    <location>
        <begin position="772"/>
        <end position="793"/>
    </location>
</feature>
<feature type="transmembrane region" description="Helical" evidence="7">
    <location>
        <begin position="733"/>
        <end position="751"/>
    </location>
</feature>
<feature type="transmembrane region" description="Helical" evidence="7">
    <location>
        <begin position="813"/>
        <end position="831"/>
    </location>
</feature>
<evidence type="ECO:0000256" key="7">
    <source>
        <dbReference type="SAM" id="Phobius"/>
    </source>
</evidence>
<evidence type="ECO:0000256" key="2">
    <source>
        <dbReference type="ARBA" id="ARBA00022475"/>
    </source>
</evidence>
<keyword evidence="2" id="KW-1003">Cell membrane</keyword>
<feature type="transmembrane region" description="Helical" evidence="7">
    <location>
        <begin position="359"/>
        <end position="381"/>
    </location>
</feature>
<comment type="similarity">
    <text evidence="6">Belongs to the ABC-4 integral membrane protein family.</text>
</comment>
<accession>A0A7G3UK68</accession>
<evidence type="ECO:0000256" key="5">
    <source>
        <dbReference type="ARBA" id="ARBA00023136"/>
    </source>
</evidence>
<dbReference type="PANTHER" id="PTHR30287:SF1">
    <property type="entry name" value="INNER MEMBRANE PROTEIN"/>
    <property type="match status" value="1"/>
</dbReference>
<evidence type="ECO:0000256" key="3">
    <source>
        <dbReference type="ARBA" id="ARBA00022692"/>
    </source>
</evidence>
<dbReference type="Pfam" id="PF12704">
    <property type="entry name" value="MacB_PCD"/>
    <property type="match status" value="2"/>
</dbReference>
<comment type="subcellular location">
    <subcellularLocation>
        <location evidence="1">Cell membrane</location>
        <topology evidence="1">Multi-pass membrane protein</topology>
    </subcellularLocation>
</comment>
<evidence type="ECO:0000256" key="1">
    <source>
        <dbReference type="ARBA" id="ARBA00004651"/>
    </source>
</evidence>
<name>A0A7G3UK68_STRT9</name>
<feature type="transmembrane region" description="Helical" evidence="7">
    <location>
        <begin position="317"/>
        <end position="339"/>
    </location>
</feature>
<reference evidence="10 11" key="1">
    <citation type="journal article" date="2012" name="J. Bacteriol.">
        <title>Draft genome of Streptomyces tsukubaensis NRRL 18488, the producer of the clinically important immunosuppressant tacrolimus (FK506).</title>
        <authorList>
            <person name="Barreiro C."/>
            <person name="Prieto C."/>
            <person name="Sola-Landa A."/>
            <person name="Solera E."/>
            <person name="Martinez-Castro M."/>
            <person name="Perez-Redondo R."/>
            <person name="Garcia-Estrada C."/>
            <person name="Aparicio J.F."/>
            <person name="Fernandez-Martinez L.T."/>
            <person name="Santos-Aberturas J."/>
            <person name="Salehi-Najafabadi Z."/>
            <person name="Rodriguez-Garcia A."/>
            <person name="Tauch A."/>
            <person name="Martin J.F."/>
        </authorList>
    </citation>
    <scope>NUCLEOTIDE SEQUENCE [LARGE SCALE GENOMIC DNA]</scope>
    <source>
        <strain evidence="11">DSM 42081 / NBRC 108919 / NRRL 18488 / 9993</strain>
    </source>
</reference>
<dbReference type="Pfam" id="PF02687">
    <property type="entry name" value="FtsX"/>
    <property type="match status" value="2"/>
</dbReference>
<keyword evidence="5 7" id="KW-0472">Membrane</keyword>
<evidence type="ECO:0000313" key="10">
    <source>
        <dbReference type="EMBL" id="QKM69765.1"/>
    </source>
</evidence>
<evidence type="ECO:0000313" key="11">
    <source>
        <dbReference type="Proteomes" id="UP000005940"/>
    </source>
</evidence>
<protein>
    <submittedName>
        <fullName evidence="10">ABC transporter permease</fullName>
    </submittedName>
</protein>
<gene>
    <name evidence="10" type="ORF">STSU_024035</name>
</gene>
<feature type="transmembrane region" description="Helical" evidence="7">
    <location>
        <begin position="408"/>
        <end position="429"/>
    </location>
</feature>
<sequence length="851" mass="87069">MRRAVFDIAWSTIKHRKGGFVAAFVALFFGSAVITACGVLLVSGLTSGVESQRYAGAAVVVGGEQSKDIAEDFDPAYPERAGLSATVTERIAKVPGVRSAVAERTIALSAADRQGRPLGLGDPLYGHGWSSAVLAPFELTAGEPPRTGREAVVDADLARAAGLKVGDRIRLAVGTTPAPYEISGIVDPVGRQVSVFFTDARAAELSPHPDRLTAVGVLAEPGTDASALADRIAKAVPGTDIHTGSEIGDVEFLDVGQSRGFLVGLSAAFGGTALAVVVFVVSSTLGLGIQQRRRELAMLRAIAATPRQIHKLIGAETLLVSVVGSVLGAAQGFLVADWLRAAFAEAGSLPADFGLARNPLPAVASVVLCVLGGRLAGYLAARRVARIRPVDALGESLVEAAGLGRVRLLSGLVLIALGLVAAVVLPLVIPGQAALAGAGSSLLVLMVGAALIGPALVKAAARLLGPLLSRSRVSGYLAAANSAANSRRLSGAVVPLALGAAMALLQISLLTTGQEEAKRQTAEGIVADWVLTSGGAGTGLSPELTETVRALPGIAAATPVARSQVLLNYDEADKQRAETFSAQGIDPAGLGQALDLDVREGALTGLTGDTVALSRMAAGTAGLDVGDTADLHLGDGVRKKLKVIAVYGNGLGFGEVTLPHQLLIRHTTNGLNSALLVTADERAGGPAKAGASLGELAGRTPTLAVVSPDDYAAAQEGAYADQSWTSLIANGALLLYVLIAVVNTLVMTVTARSREFAMLRLIGTTARQTRRMMFMESWVVVLTALALGTLIALPPMVGSALALTGRPVPHMEPVVWLAVAGSVALLGWFSTSLPTRSALRAEPVAAAGVRD</sequence>
<evidence type="ECO:0000256" key="6">
    <source>
        <dbReference type="ARBA" id="ARBA00038076"/>
    </source>
</evidence>
<feature type="transmembrane region" description="Helical" evidence="7">
    <location>
        <begin position="261"/>
        <end position="289"/>
    </location>
</feature>
<keyword evidence="3 7" id="KW-0812">Transmembrane</keyword>
<evidence type="ECO:0000256" key="4">
    <source>
        <dbReference type="ARBA" id="ARBA00022989"/>
    </source>
</evidence>
<dbReference type="InterPro" id="IPR003838">
    <property type="entry name" value="ABC3_permease_C"/>
</dbReference>
<feature type="transmembrane region" description="Helical" evidence="7">
    <location>
        <begin position="20"/>
        <end position="42"/>
    </location>
</feature>
<dbReference type="PANTHER" id="PTHR30287">
    <property type="entry name" value="MEMBRANE COMPONENT OF PREDICTED ABC SUPERFAMILY METABOLITE UPTAKE TRANSPORTER"/>
    <property type="match status" value="1"/>
</dbReference>
<dbReference type="AlphaFoldDB" id="A0A7G3UK68"/>
<feature type="transmembrane region" description="Helical" evidence="7">
    <location>
        <begin position="435"/>
        <end position="457"/>
    </location>
</feature>
<dbReference type="GO" id="GO:0005886">
    <property type="term" value="C:plasma membrane"/>
    <property type="evidence" value="ECO:0007669"/>
    <property type="project" value="UniProtKB-SubCell"/>
</dbReference>
<feature type="domain" description="ABC3 transporter permease C-terminal" evidence="8">
    <location>
        <begin position="269"/>
        <end position="388"/>
    </location>
</feature>
<dbReference type="InterPro" id="IPR025857">
    <property type="entry name" value="MacB_PCD"/>
</dbReference>
<organism evidence="10 11">
    <name type="scientific">Streptomyces tsukubensis (strain DSM 42081 / NBRC 108919 / NRRL 18488 / 9993)</name>
    <dbReference type="NCBI Taxonomy" id="1114943"/>
    <lineage>
        <taxon>Bacteria</taxon>
        <taxon>Bacillati</taxon>
        <taxon>Actinomycetota</taxon>
        <taxon>Actinomycetes</taxon>
        <taxon>Kitasatosporales</taxon>
        <taxon>Streptomycetaceae</taxon>
        <taxon>Streptomyces</taxon>
    </lineage>
</organism>
<feature type="domain" description="MacB-like periplasmic core" evidence="9">
    <location>
        <begin position="25"/>
        <end position="234"/>
    </location>
</feature>